<sequence>MSEAKKVIVRDLEFGGLMHIPPINMSHKLLKELANSFNLDKNKLDTKHDSRPIFRKGKNIKEYHRLDDGYRSPNVQEDFRPLYLNGVVVANYRKQSISCPYGSNFLTGQHNEMQLGQPCPQFHHQRHNQLLFEKEKIN</sequence>
<keyword evidence="2" id="KW-1185">Reference proteome</keyword>
<reference evidence="1 2" key="1">
    <citation type="submission" date="2019-01" db="EMBL/GenBank/DDBJ databases">
        <title>Sequencing of cultivated peanut Arachis hypogaea provides insights into genome evolution and oil improvement.</title>
        <authorList>
            <person name="Chen X."/>
        </authorList>
    </citation>
    <scope>NUCLEOTIDE SEQUENCE [LARGE SCALE GENOMIC DNA]</scope>
    <source>
        <strain evidence="2">cv. Fuhuasheng</strain>
        <tissue evidence="1">Leaves</tissue>
    </source>
</reference>
<name>A0A445CFB5_ARAHY</name>
<dbReference type="AlphaFoldDB" id="A0A445CFB5"/>
<comment type="caution">
    <text evidence="1">The sequence shown here is derived from an EMBL/GenBank/DDBJ whole genome shotgun (WGS) entry which is preliminary data.</text>
</comment>
<gene>
    <name evidence="1" type="ORF">Ahy_A07g036125</name>
</gene>
<dbReference type="EMBL" id="SDMP01000007">
    <property type="protein sequence ID" value="RYR49607.1"/>
    <property type="molecule type" value="Genomic_DNA"/>
</dbReference>
<dbReference type="Proteomes" id="UP000289738">
    <property type="component" value="Chromosome A07"/>
</dbReference>
<accession>A0A445CFB5</accession>
<evidence type="ECO:0000313" key="1">
    <source>
        <dbReference type="EMBL" id="RYR49607.1"/>
    </source>
</evidence>
<protein>
    <submittedName>
        <fullName evidence="1">Uncharacterized protein</fullName>
    </submittedName>
</protein>
<proteinExistence type="predicted"/>
<organism evidence="1 2">
    <name type="scientific">Arachis hypogaea</name>
    <name type="common">Peanut</name>
    <dbReference type="NCBI Taxonomy" id="3818"/>
    <lineage>
        <taxon>Eukaryota</taxon>
        <taxon>Viridiplantae</taxon>
        <taxon>Streptophyta</taxon>
        <taxon>Embryophyta</taxon>
        <taxon>Tracheophyta</taxon>
        <taxon>Spermatophyta</taxon>
        <taxon>Magnoliopsida</taxon>
        <taxon>eudicotyledons</taxon>
        <taxon>Gunneridae</taxon>
        <taxon>Pentapetalae</taxon>
        <taxon>rosids</taxon>
        <taxon>fabids</taxon>
        <taxon>Fabales</taxon>
        <taxon>Fabaceae</taxon>
        <taxon>Papilionoideae</taxon>
        <taxon>50 kb inversion clade</taxon>
        <taxon>dalbergioids sensu lato</taxon>
        <taxon>Dalbergieae</taxon>
        <taxon>Pterocarpus clade</taxon>
        <taxon>Arachis</taxon>
    </lineage>
</organism>
<evidence type="ECO:0000313" key="2">
    <source>
        <dbReference type="Proteomes" id="UP000289738"/>
    </source>
</evidence>